<dbReference type="SUPFAM" id="SSF50494">
    <property type="entry name" value="Trypsin-like serine proteases"/>
    <property type="match status" value="1"/>
</dbReference>
<sequence>MPLAQQYLNVSGQGVAQLDHQLEQYGSPAPGVKIALWDAQVHDRKCTIGPAIIAVGRTGFLTAGHCATPDTEHPERWSGAVGPVAAQVHPDGKGALELGVIEQISATPTDDAGVIWTRAAAGDDTIAGTWKVGGVMTVAPLQRLPAGTPVCVDGAISKVVCSPLVSVTGTQIRTRLATKEGDSGAPVFVVDARTKSAILIGVHRGWEGNEGVATAIEPILSRVGAKVVVAA</sequence>
<organism evidence="1 2">
    <name type="scientific">Tsukamurella pseudospumae</name>
    <dbReference type="NCBI Taxonomy" id="239498"/>
    <lineage>
        <taxon>Bacteria</taxon>
        <taxon>Bacillati</taxon>
        <taxon>Actinomycetota</taxon>
        <taxon>Actinomycetes</taxon>
        <taxon>Mycobacteriales</taxon>
        <taxon>Tsukamurellaceae</taxon>
        <taxon>Tsukamurella</taxon>
    </lineage>
</organism>
<proteinExistence type="predicted"/>
<evidence type="ECO:0000313" key="2">
    <source>
        <dbReference type="Proteomes" id="UP000070258"/>
    </source>
</evidence>
<dbReference type="STRING" id="239498.AXK60_09095"/>
<protein>
    <recommendedName>
        <fullName evidence="3">Peptidase S1 domain-containing protein</fullName>
    </recommendedName>
</protein>
<dbReference type="Gene3D" id="2.40.10.10">
    <property type="entry name" value="Trypsin-like serine proteases"/>
    <property type="match status" value="2"/>
</dbReference>
<accession>A0A138AEK4</accession>
<evidence type="ECO:0008006" key="3">
    <source>
        <dbReference type="Google" id="ProtNLM"/>
    </source>
</evidence>
<dbReference type="EMBL" id="LSRF01000044">
    <property type="protein sequence ID" value="KXP08809.1"/>
    <property type="molecule type" value="Genomic_DNA"/>
</dbReference>
<name>A0A138AEK4_9ACTN</name>
<dbReference type="InterPro" id="IPR043504">
    <property type="entry name" value="Peptidase_S1_PA_chymotrypsin"/>
</dbReference>
<dbReference type="InterPro" id="IPR009003">
    <property type="entry name" value="Peptidase_S1_PA"/>
</dbReference>
<evidence type="ECO:0000313" key="1">
    <source>
        <dbReference type="EMBL" id="KXP08809.1"/>
    </source>
</evidence>
<dbReference type="Proteomes" id="UP000070258">
    <property type="component" value="Unassembled WGS sequence"/>
</dbReference>
<gene>
    <name evidence="1" type="ORF">AXK60_09095</name>
</gene>
<dbReference type="AlphaFoldDB" id="A0A138AEK4"/>
<comment type="caution">
    <text evidence="1">The sequence shown here is derived from an EMBL/GenBank/DDBJ whole genome shotgun (WGS) entry which is preliminary data.</text>
</comment>
<reference evidence="2" key="1">
    <citation type="submission" date="2016-02" db="EMBL/GenBank/DDBJ databases">
        <authorList>
            <person name="Wen L."/>
            <person name="He K."/>
            <person name="Yang H."/>
        </authorList>
    </citation>
    <scope>NUCLEOTIDE SEQUENCE [LARGE SCALE GENOMIC DNA]</scope>
    <source>
        <strain evidence="2">JCM 15929</strain>
    </source>
</reference>